<comment type="caution">
    <text evidence="2">The sequence shown here is derived from an EMBL/GenBank/DDBJ whole genome shotgun (WGS) entry which is preliminary data.</text>
</comment>
<reference evidence="2 3" key="1">
    <citation type="submission" date="2018-04" db="EMBL/GenBank/DDBJ databases">
        <title>Genomic Encyclopedia of Type Strains, Phase IV (KMG-IV): sequencing the most valuable type-strain genomes for metagenomic binning, comparative biology and taxonomic classification.</title>
        <authorList>
            <person name="Goeker M."/>
        </authorList>
    </citation>
    <scope>NUCLEOTIDE SEQUENCE [LARGE SCALE GENOMIC DNA]</scope>
    <source>
        <strain evidence="2 3">DSM 26588</strain>
    </source>
</reference>
<dbReference type="RefSeq" id="WP_165366657.1">
    <property type="nucleotide sequence ID" value="NZ_CAMREZ010000008.1"/>
</dbReference>
<name>A0A2U1BI69_9FIRM</name>
<proteinExistence type="predicted"/>
<dbReference type="EMBL" id="QEKK01000007">
    <property type="protein sequence ID" value="PVY48360.1"/>
    <property type="molecule type" value="Genomic_DNA"/>
</dbReference>
<accession>A0A2U1BI69</accession>
<evidence type="ECO:0000313" key="3">
    <source>
        <dbReference type="Proteomes" id="UP000245778"/>
    </source>
</evidence>
<sequence>MTSVPSKKEAPPAGPQAGSALTIARRFSGTYGTRDMLKRLIRAHTGS</sequence>
<feature type="region of interest" description="Disordered" evidence="1">
    <location>
        <begin position="1"/>
        <end position="21"/>
    </location>
</feature>
<organism evidence="2 3">
    <name type="scientific">Intestinimonas butyriciproducens</name>
    <dbReference type="NCBI Taxonomy" id="1297617"/>
    <lineage>
        <taxon>Bacteria</taxon>
        <taxon>Bacillati</taxon>
        <taxon>Bacillota</taxon>
        <taxon>Clostridia</taxon>
        <taxon>Eubacteriales</taxon>
        <taxon>Intestinimonas</taxon>
    </lineage>
</organism>
<dbReference type="AlphaFoldDB" id="A0A2U1BI69"/>
<dbReference type="Proteomes" id="UP000245778">
    <property type="component" value="Unassembled WGS sequence"/>
</dbReference>
<feature type="compositionally biased region" description="Basic and acidic residues" evidence="1">
    <location>
        <begin position="1"/>
        <end position="10"/>
    </location>
</feature>
<gene>
    <name evidence="2" type="ORF">C7373_107107</name>
</gene>
<evidence type="ECO:0000313" key="2">
    <source>
        <dbReference type="EMBL" id="PVY48360.1"/>
    </source>
</evidence>
<evidence type="ECO:0000256" key="1">
    <source>
        <dbReference type="SAM" id="MobiDB-lite"/>
    </source>
</evidence>
<protein>
    <submittedName>
        <fullName evidence="2">Uncharacterized protein</fullName>
    </submittedName>
</protein>
<dbReference type="GeneID" id="93230806"/>